<dbReference type="RefSeq" id="WP_173013303.1">
    <property type="nucleotide sequence ID" value="NZ_AP019860.1"/>
</dbReference>
<organism evidence="2 3">
    <name type="scientific">Uabimicrobium amorphum</name>
    <dbReference type="NCBI Taxonomy" id="2596890"/>
    <lineage>
        <taxon>Bacteria</taxon>
        <taxon>Pseudomonadati</taxon>
        <taxon>Planctomycetota</taxon>
        <taxon>Candidatus Uabimicrobiia</taxon>
        <taxon>Candidatus Uabimicrobiales</taxon>
        <taxon>Candidatus Uabimicrobiaceae</taxon>
        <taxon>Candidatus Uabimicrobium</taxon>
    </lineage>
</organism>
<dbReference type="AlphaFoldDB" id="A0A5S9F347"/>
<dbReference type="EMBL" id="AP019860">
    <property type="protein sequence ID" value="BBM84367.1"/>
    <property type="molecule type" value="Genomic_DNA"/>
</dbReference>
<name>A0A5S9F347_UABAM</name>
<dbReference type="InterPro" id="IPR021796">
    <property type="entry name" value="Tll0287-like_dom"/>
</dbReference>
<dbReference type="Proteomes" id="UP000326354">
    <property type="component" value="Chromosome"/>
</dbReference>
<evidence type="ECO:0000313" key="2">
    <source>
        <dbReference type="EMBL" id="BBM84367.1"/>
    </source>
</evidence>
<protein>
    <submittedName>
        <fullName evidence="2">Cytochrome c</fullName>
    </submittedName>
</protein>
<dbReference type="Gene3D" id="3.30.450.290">
    <property type="match status" value="1"/>
</dbReference>
<proteinExistence type="predicted"/>
<gene>
    <name evidence="2" type="ORF">UABAM_02726</name>
</gene>
<feature type="domain" description="Tll0287-like" evidence="1">
    <location>
        <begin position="37"/>
        <end position="194"/>
    </location>
</feature>
<keyword evidence="3" id="KW-1185">Reference proteome</keyword>
<evidence type="ECO:0000259" key="1">
    <source>
        <dbReference type="Pfam" id="PF11845"/>
    </source>
</evidence>
<evidence type="ECO:0000313" key="3">
    <source>
        <dbReference type="Proteomes" id="UP000326354"/>
    </source>
</evidence>
<dbReference type="KEGG" id="uam:UABAM_02726"/>
<sequence length="199" mass="22338">MYLHIVLITILFLLTGCGESLAITPQEKVVAEKIGQESANTVLRTMMMKLMEEVQKDGPVGAAKFCSENVHDLTKEIKKELKKGVSIKRVSQKNRNPKNAPTAQEQKAIDFFTTKIKSKEDVPEKHLVKNNENGQVFVNYYKPLYVAPLCLNCHGNPQKMSPKLVEMLKKKYPQDKAVGFKPGDFRGVLKVSIPVALLK</sequence>
<reference evidence="2 3" key="1">
    <citation type="submission" date="2019-08" db="EMBL/GenBank/DDBJ databases">
        <title>Complete genome sequence of Candidatus Uab amorphum.</title>
        <authorList>
            <person name="Shiratori T."/>
            <person name="Suzuki S."/>
            <person name="Kakizawa Y."/>
            <person name="Ishida K."/>
        </authorList>
    </citation>
    <scope>NUCLEOTIDE SEQUENCE [LARGE SCALE GENOMIC DNA]</scope>
    <source>
        <strain evidence="2 3">SRT547</strain>
    </source>
</reference>
<dbReference type="Pfam" id="PF11845">
    <property type="entry name" value="Tll0287-like"/>
    <property type="match status" value="1"/>
</dbReference>
<accession>A0A5S9F347</accession>